<dbReference type="EMBL" id="CP031094">
    <property type="protein sequence ID" value="QCF28126.1"/>
    <property type="molecule type" value="Genomic_DNA"/>
</dbReference>
<feature type="domain" description="Calx-beta" evidence="6">
    <location>
        <begin position="41"/>
        <end position="143"/>
    </location>
</feature>
<dbReference type="GO" id="GO:0030001">
    <property type="term" value="P:metal ion transport"/>
    <property type="evidence" value="ECO:0007669"/>
    <property type="project" value="TreeGrafter"/>
</dbReference>
<sequence length="531" mass="56545">MISAQEPFKRTLLCLAMATSFAVVTGCGGSDSGDDSSSTSKNSSGSGSESSITPEISVDEAKIREGNSGVSNVQLRINLSDSSDEEVSVTLVTKDGTATSGSDYRSEQVSVVFPPGSRRQEIALDIIADQALEDDEWFEVELSSPKNGRLGNRGRTARVSITNDDEQPQVYFTTAEQTVAETVRYANVTIALDNVSGFDTDILLNLEGTATEGDDFSMSEISTVTIPAGSLSETLDIEIIGDAIPEGGETVILGIESATNAKPSAGDLPASHTLTIAGDIALNDTGVTSFSDGFSYGLGAEPGTAPGQDASFGRDSSEPDQTDGHAGFSFTKLDNHGNPLPGSATSWQCTRDNVTGLVWENKEQASEPDMTIWRSASYTYTWYVEDDSINGGNKGAPLESNRLDRRAPLGQTCAYLADDERRNNVYCRTSSYIEEANTRGLCGFDDWRLPAATELRSIYSYSSDSAVTTPDSAFFSNYGAVDGVAYYSSTPSADNDASAWCVDAAVGAIQLCQKNDRQRIRLVRSAEGNSK</sequence>
<evidence type="ECO:0000256" key="3">
    <source>
        <dbReference type="ARBA" id="ARBA00022837"/>
    </source>
</evidence>
<proteinExistence type="predicted"/>
<name>A0A4P7XLJ8_9ALTE</name>
<keyword evidence="8" id="KW-1185">Reference proteome</keyword>
<dbReference type="Pfam" id="PF07603">
    <property type="entry name" value="Lcl_C"/>
    <property type="match status" value="1"/>
</dbReference>
<evidence type="ECO:0000259" key="6">
    <source>
        <dbReference type="SMART" id="SM00237"/>
    </source>
</evidence>
<dbReference type="RefSeq" id="WP_136550798.1">
    <property type="nucleotide sequence ID" value="NZ_CP031094.1"/>
</dbReference>
<dbReference type="SMART" id="SM00237">
    <property type="entry name" value="Calx_beta"/>
    <property type="match status" value="1"/>
</dbReference>
<organism evidence="7 8">
    <name type="scientific">Hydrocarboniclastica marina</name>
    <dbReference type="NCBI Taxonomy" id="2259620"/>
    <lineage>
        <taxon>Bacteria</taxon>
        <taxon>Pseudomonadati</taxon>
        <taxon>Pseudomonadota</taxon>
        <taxon>Gammaproteobacteria</taxon>
        <taxon>Alteromonadales</taxon>
        <taxon>Alteromonadaceae</taxon>
        <taxon>Hydrocarboniclastica</taxon>
    </lineage>
</organism>
<dbReference type="GO" id="GO:0016020">
    <property type="term" value="C:membrane"/>
    <property type="evidence" value="ECO:0007669"/>
    <property type="project" value="InterPro"/>
</dbReference>
<feature type="region of interest" description="Disordered" evidence="5">
    <location>
        <begin position="298"/>
        <end position="347"/>
    </location>
</feature>
<evidence type="ECO:0000256" key="2">
    <source>
        <dbReference type="ARBA" id="ARBA00022737"/>
    </source>
</evidence>
<dbReference type="InterPro" id="IPR051171">
    <property type="entry name" value="CaCA"/>
</dbReference>
<evidence type="ECO:0000256" key="5">
    <source>
        <dbReference type="SAM" id="MobiDB-lite"/>
    </source>
</evidence>
<dbReference type="SUPFAM" id="SSF141072">
    <property type="entry name" value="CalX-like"/>
    <property type="match status" value="2"/>
</dbReference>
<dbReference type="InterPro" id="IPR003644">
    <property type="entry name" value="Calx_beta"/>
</dbReference>
<feature type="region of interest" description="Disordered" evidence="5">
    <location>
        <begin position="28"/>
        <end position="56"/>
    </location>
</feature>
<dbReference type="GO" id="GO:0007154">
    <property type="term" value="P:cell communication"/>
    <property type="evidence" value="ECO:0007669"/>
    <property type="project" value="InterPro"/>
</dbReference>
<keyword evidence="1" id="KW-0732">Signal</keyword>
<dbReference type="PANTHER" id="PTHR11878">
    <property type="entry name" value="SODIUM/CALCIUM EXCHANGER"/>
    <property type="match status" value="1"/>
</dbReference>
<evidence type="ECO:0000256" key="1">
    <source>
        <dbReference type="ARBA" id="ARBA00022729"/>
    </source>
</evidence>
<reference evidence="7 8" key="1">
    <citation type="submission" date="2018-07" db="EMBL/GenBank/DDBJ databases">
        <title>Marsedoiliclastica nanhaica gen. nov. sp. nov., a novel marine hydrocarbonoclastic bacterium isolated from an in-situ enriched hydrocarbon-degrading consortium in deep-sea sediment.</title>
        <authorList>
            <person name="Dong C."/>
            <person name="Ma T."/>
            <person name="Liu R."/>
            <person name="Shao Z."/>
        </authorList>
    </citation>
    <scope>NUCLEOTIDE SEQUENCE [LARGE SCALE GENOMIC DNA]</scope>
    <source>
        <strain evidence="8">soil36-7</strain>
        <plasmid evidence="7 8">psoil36-7</plasmid>
    </source>
</reference>
<keyword evidence="3" id="KW-0106">Calcium</keyword>
<dbReference type="AlphaFoldDB" id="A0A4P7XLJ8"/>
<dbReference type="KEGG" id="hmi:soil367_18820"/>
<dbReference type="Gene3D" id="2.60.40.2030">
    <property type="match status" value="2"/>
</dbReference>
<dbReference type="PANTHER" id="PTHR11878:SF65">
    <property type="entry name" value="NA_CA-EXCHANGE PROTEIN, ISOFORM G"/>
    <property type="match status" value="1"/>
</dbReference>
<accession>A0A4P7XLJ8</accession>
<evidence type="ECO:0000256" key="4">
    <source>
        <dbReference type="ARBA" id="ARBA00023065"/>
    </source>
</evidence>
<dbReference type="OrthoDB" id="9815730at2"/>
<dbReference type="InterPro" id="IPR011460">
    <property type="entry name" value="Lcl_C"/>
</dbReference>
<dbReference type="Pfam" id="PF03160">
    <property type="entry name" value="Calx-beta"/>
    <property type="match status" value="1"/>
</dbReference>
<protein>
    <submittedName>
        <fullName evidence="7">DUF1566 domain-containing protein</fullName>
    </submittedName>
</protein>
<dbReference type="Proteomes" id="UP000298049">
    <property type="component" value="Plasmid psoil36-7"/>
</dbReference>
<evidence type="ECO:0000313" key="7">
    <source>
        <dbReference type="EMBL" id="QCF28126.1"/>
    </source>
</evidence>
<gene>
    <name evidence="7" type="ORF">soil367_18820</name>
</gene>
<feature type="compositionally biased region" description="Low complexity" evidence="5">
    <location>
        <begin position="35"/>
        <end position="51"/>
    </location>
</feature>
<keyword evidence="4" id="KW-0406">Ion transport</keyword>
<dbReference type="InterPro" id="IPR038081">
    <property type="entry name" value="CalX-like_sf"/>
</dbReference>
<geneLocation type="plasmid" evidence="7 8">
    <name>psoil36-7</name>
</geneLocation>
<evidence type="ECO:0000313" key="8">
    <source>
        <dbReference type="Proteomes" id="UP000298049"/>
    </source>
</evidence>
<keyword evidence="7" id="KW-0614">Plasmid</keyword>
<keyword evidence="2" id="KW-0677">Repeat</keyword>
<keyword evidence="4" id="KW-0813">Transport</keyword>